<feature type="compositionally biased region" description="Polar residues" evidence="1">
    <location>
        <begin position="284"/>
        <end position="296"/>
    </location>
</feature>
<feature type="compositionally biased region" description="Polar residues" evidence="1">
    <location>
        <begin position="22"/>
        <end position="37"/>
    </location>
</feature>
<sequence>MEHETCYPTVHSSNPNSNPSSGLSIATSYMDPPQQNVASTLSSAETASSPYYLTHGQPVRRCPMHHGPKELASAPPPRLTRAIRGNEAELKLTRQWGVFLKSMFFTSAQSQPSMGKPTIVERPLMGPLSMHCTCPGEGTVGQSDLAHSGSNSASVPLSTATSSSLQAVPDTPCTSTHPRPSQGHLPIHSDPQTGNVRGNPSKKSATLIVREEANQITRFEQALATGQESTGSSKPQLVEHSNTQANSHGQRNEADVPSATSENDSTSPQLPQSTAYATVQNDLDRTPTTSTSCNPSRTPPPPTMYGDRDVNERPSNGLQSNRPRGRKRKQKISEDVDSEPSASSRKSKKQKKLVVNLSSSSLPPSVYEHLDGYTSRYILPVPVPEVGMNRFRQQRSEEISVSREVRTPAKMVLEEENIILRDPWDERRQITVTPQNSPMQINGAAVAVDQGSINRNRTGEVASEGMPFLSNTLARTQDQTVLLSNAWIQGTYVNTIPHPRSIQSTSPLVAFNGGGSTGNQPPVPTAVPTFG</sequence>
<feature type="region of interest" description="Disordered" evidence="1">
    <location>
        <begin position="143"/>
        <end position="203"/>
    </location>
</feature>
<feature type="region of interest" description="Disordered" evidence="1">
    <location>
        <begin position="1"/>
        <end position="77"/>
    </location>
</feature>
<evidence type="ECO:0000256" key="1">
    <source>
        <dbReference type="SAM" id="MobiDB-lite"/>
    </source>
</evidence>
<proteinExistence type="predicted"/>
<feature type="region of interest" description="Disordered" evidence="1">
    <location>
        <begin position="284"/>
        <end position="366"/>
    </location>
</feature>
<feature type="compositionally biased region" description="Low complexity" evidence="1">
    <location>
        <begin position="353"/>
        <end position="366"/>
    </location>
</feature>
<evidence type="ECO:0000313" key="2">
    <source>
        <dbReference type="EMBL" id="PPQ79926.1"/>
    </source>
</evidence>
<accession>A0A409WN50</accession>
<dbReference type="EMBL" id="NHYE01004980">
    <property type="protein sequence ID" value="PPQ79926.1"/>
    <property type="molecule type" value="Genomic_DNA"/>
</dbReference>
<feature type="compositionally biased region" description="Low complexity" evidence="1">
    <location>
        <begin position="38"/>
        <end position="49"/>
    </location>
</feature>
<feature type="compositionally biased region" description="Polar residues" evidence="1">
    <location>
        <begin position="313"/>
        <end position="322"/>
    </location>
</feature>
<dbReference type="AlphaFoldDB" id="A0A409WN50"/>
<feature type="compositionally biased region" description="Polar residues" evidence="1">
    <location>
        <begin position="148"/>
        <end position="179"/>
    </location>
</feature>
<evidence type="ECO:0000313" key="3">
    <source>
        <dbReference type="Proteomes" id="UP000284706"/>
    </source>
</evidence>
<reference evidence="2 3" key="1">
    <citation type="journal article" date="2018" name="Evol. Lett.">
        <title>Horizontal gene cluster transfer increased hallucinogenic mushroom diversity.</title>
        <authorList>
            <person name="Reynolds H.T."/>
            <person name="Vijayakumar V."/>
            <person name="Gluck-Thaler E."/>
            <person name="Korotkin H.B."/>
            <person name="Matheny P.B."/>
            <person name="Slot J.C."/>
        </authorList>
    </citation>
    <scope>NUCLEOTIDE SEQUENCE [LARGE SCALE GENOMIC DNA]</scope>
    <source>
        <strain evidence="2 3">SRW20</strain>
    </source>
</reference>
<feature type="compositionally biased region" description="Polar residues" evidence="1">
    <location>
        <begin position="225"/>
        <end position="249"/>
    </location>
</feature>
<gene>
    <name evidence="2" type="ORF">CVT26_004167</name>
</gene>
<dbReference type="Proteomes" id="UP000284706">
    <property type="component" value="Unassembled WGS sequence"/>
</dbReference>
<dbReference type="InParanoid" id="A0A409WN50"/>
<feature type="region of interest" description="Disordered" evidence="1">
    <location>
        <begin position="225"/>
        <end position="272"/>
    </location>
</feature>
<organism evidence="2 3">
    <name type="scientific">Gymnopilus dilepis</name>
    <dbReference type="NCBI Taxonomy" id="231916"/>
    <lineage>
        <taxon>Eukaryota</taxon>
        <taxon>Fungi</taxon>
        <taxon>Dikarya</taxon>
        <taxon>Basidiomycota</taxon>
        <taxon>Agaricomycotina</taxon>
        <taxon>Agaricomycetes</taxon>
        <taxon>Agaricomycetidae</taxon>
        <taxon>Agaricales</taxon>
        <taxon>Agaricineae</taxon>
        <taxon>Hymenogastraceae</taxon>
        <taxon>Gymnopilus</taxon>
    </lineage>
</organism>
<feature type="compositionally biased region" description="Polar residues" evidence="1">
    <location>
        <begin position="190"/>
        <end position="203"/>
    </location>
</feature>
<feature type="compositionally biased region" description="Low complexity" evidence="1">
    <location>
        <begin position="12"/>
        <end position="21"/>
    </location>
</feature>
<protein>
    <submittedName>
        <fullName evidence="2">Uncharacterized protein</fullName>
    </submittedName>
</protein>
<keyword evidence="3" id="KW-1185">Reference proteome</keyword>
<feature type="compositionally biased region" description="Polar residues" evidence="1">
    <location>
        <begin position="258"/>
        <end position="272"/>
    </location>
</feature>
<name>A0A409WN50_9AGAR</name>
<comment type="caution">
    <text evidence="2">The sequence shown here is derived from an EMBL/GenBank/DDBJ whole genome shotgun (WGS) entry which is preliminary data.</text>
</comment>